<evidence type="ECO:0000313" key="2">
    <source>
        <dbReference type="Proteomes" id="UP000245626"/>
    </source>
</evidence>
<keyword evidence="2" id="KW-1185">Reference proteome</keyword>
<evidence type="ECO:0000313" key="1">
    <source>
        <dbReference type="EMBL" id="PWN52667.1"/>
    </source>
</evidence>
<accession>A0ACD0P3N7</accession>
<gene>
    <name evidence="1" type="ORF">IE53DRAFT_260403</name>
</gene>
<reference evidence="1 2" key="1">
    <citation type="journal article" date="2018" name="Mol. Biol. Evol.">
        <title>Broad Genomic Sampling Reveals a Smut Pathogenic Ancestry of the Fungal Clade Ustilaginomycotina.</title>
        <authorList>
            <person name="Kijpornyongpan T."/>
            <person name="Mondo S.J."/>
            <person name="Barry K."/>
            <person name="Sandor L."/>
            <person name="Lee J."/>
            <person name="Lipzen A."/>
            <person name="Pangilinan J."/>
            <person name="LaButti K."/>
            <person name="Hainaut M."/>
            <person name="Henrissat B."/>
            <person name="Grigoriev I.V."/>
            <person name="Spatafora J.W."/>
            <person name="Aime M.C."/>
        </authorList>
    </citation>
    <scope>NUCLEOTIDE SEQUENCE [LARGE SCALE GENOMIC DNA]</scope>
    <source>
        <strain evidence="1 2">SA 807</strain>
    </source>
</reference>
<sequence length="299" mass="32495">MFRTTLLTGLVAIVIGLASTQDASSACTQPANIVPGKNFDRVFTIFFENEDRANVLKDPNFKKATQMGIDQSSYYATTHPSQPNYIAYVSGSTQGVTNDSNANLNGKSIVDLLEPKGISWGAYAEALPSSNYTGSKSGTYYRKHEPFISFNNIRNSASRVNKIKNADALDADIKAGNLPQFVFFAPDINNDGHDTSIDYAGNWLSGFLSKYNDHFQNTNTVLHLTFDESETYTGPNLVYSTISGGSVDPSLVGTTDNTGYTHYSMLKTVENNWGLGSLQTNDANATPFAGLKRNPNLCG</sequence>
<dbReference type="Proteomes" id="UP000245626">
    <property type="component" value="Unassembled WGS sequence"/>
</dbReference>
<organism evidence="1 2">
    <name type="scientific">Violaceomyces palustris</name>
    <dbReference type="NCBI Taxonomy" id="1673888"/>
    <lineage>
        <taxon>Eukaryota</taxon>
        <taxon>Fungi</taxon>
        <taxon>Dikarya</taxon>
        <taxon>Basidiomycota</taxon>
        <taxon>Ustilaginomycotina</taxon>
        <taxon>Ustilaginomycetes</taxon>
        <taxon>Violaceomycetales</taxon>
        <taxon>Violaceomycetaceae</taxon>
        <taxon>Violaceomyces</taxon>
    </lineage>
</organism>
<protein>
    <submittedName>
        <fullName evidence="1">Uncharacterized protein</fullName>
    </submittedName>
</protein>
<proteinExistence type="predicted"/>
<dbReference type="EMBL" id="KZ819763">
    <property type="protein sequence ID" value="PWN52667.1"/>
    <property type="molecule type" value="Genomic_DNA"/>
</dbReference>
<name>A0ACD0P3N7_9BASI</name>